<reference evidence="2" key="1">
    <citation type="journal article" date="2018" name="Nat. Plants">
        <title>Whole-genome landscape of Medicago truncatula symbiotic genes.</title>
        <authorList>
            <person name="Pecrix Y."/>
            <person name="Staton S.E."/>
            <person name="Sallet E."/>
            <person name="Lelandais-Briere C."/>
            <person name="Moreau S."/>
            <person name="Carrere S."/>
            <person name="Blein T."/>
            <person name="Jardinaud M.F."/>
            <person name="Latrasse D."/>
            <person name="Zouine M."/>
            <person name="Zahm M."/>
            <person name="Kreplak J."/>
            <person name="Mayjonade B."/>
            <person name="Satge C."/>
            <person name="Perez M."/>
            <person name="Cauet S."/>
            <person name="Marande W."/>
            <person name="Chantry-Darmon C."/>
            <person name="Lopez-Roques C."/>
            <person name="Bouchez O."/>
            <person name="Berard A."/>
            <person name="Debelle F."/>
            <person name="Munos S."/>
            <person name="Bendahmane A."/>
            <person name="Berges H."/>
            <person name="Niebel A."/>
            <person name="Buitink J."/>
            <person name="Frugier F."/>
            <person name="Benhamed M."/>
            <person name="Crespi M."/>
            <person name="Gouzy J."/>
            <person name="Gamas P."/>
        </authorList>
    </citation>
    <scope>NUCLEOTIDE SEQUENCE [LARGE SCALE GENOMIC DNA]</scope>
    <source>
        <strain evidence="2">cv. Jemalong A17</strain>
    </source>
</reference>
<proteinExistence type="predicted"/>
<dbReference type="Gramene" id="rna20222">
    <property type="protein sequence ID" value="RHN58321.1"/>
    <property type="gene ID" value="gene20222"/>
</dbReference>
<comment type="caution">
    <text evidence="1">The sequence shown here is derived from an EMBL/GenBank/DDBJ whole genome shotgun (WGS) entry which is preliminary data.</text>
</comment>
<evidence type="ECO:0000313" key="2">
    <source>
        <dbReference type="Proteomes" id="UP000265566"/>
    </source>
</evidence>
<organism evidence="1 2">
    <name type="scientific">Medicago truncatula</name>
    <name type="common">Barrel medic</name>
    <name type="synonym">Medicago tribuloides</name>
    <dbReference type="NCBI Taxonomy" id="3880"/>
    <lineage>
        <taxon>Eukaryota</taxon>
        <taxon>Viridiplantae</taxon>
        <taxon>Streptophyta</taxon>
        <taxon>Embryophyta</taxon>
        <taxon>Tracheophyta</taxon>
        <taxon>Spermatophyta</taxon>
        <taxon>Magnoliopsida</taxon>
        <taxon>eudicotyledons</taxon>
        <taxon>Gunneridae</taxon>
        <taxon>Pentapetalae</taxon>
        <taxon>rosids</taxon>
        <taxon>fabids</taxon>
        <taxon>Fabales</taxon>
        <taxon>Fabaceae</taxon>
        <taxon>Papilionoideae</taxon>
        <taxon>50 kb inversion clade</taxon>
        <taxon>NPAAA clade</taxon>
        <taxon>Hologalegina</taxon>
        <taxon>IRL clade</taxon>
        <taxon>Trifolieae</taxon>
        <taxon>Medicago</taxon>
    </lineage>
</organism>
<name>A0A396I0G1_MEDTR</name>
<evidence type="ECO:0000313" key="1">
    <source>
        <dbReference type="EMBL" id="RHN58321.1"/>
    </source>
</evidence>
<dbReference type="EMBL" id="PSQE01000004">
    <property type="protein sequence ID" value="RHN58321.1"/>
    <property type="molecule type" value="Genomic_DNA"/>
</dbReference>
<dbReference type="Proteomes" id="UP000265566">
    <property type="component" value="Chromosome 4"/>
</dbReference>
<gene>
    <name evidence="1" type="ORF">MtrunA17_Chr4g0001171</name>
</gene>
<dbReference type="AlphaFoldDB" id="A0A396I0G1"/>
<accession>A0A396I0G1</accession>
<protein>
    <submittedName>
        <fullName evidence="1">Uncharacterized protein</fullName>
    </submittedName>
</protein>
<sequence>MNRFKPNVPFSLSEAQFNFFPFLHPHFTSHTPPASHFFNFFF</sequence>